<keyword evidence="1" id="KW-1185">Reference proteome</keyword>
<dbReference type="WBParaSite" id="ALUE_0000560101-mRNA-1">
    <property type="protein sequence ID" value="ALUE_0000560101-mRNA-1"/>
    <property type="gene ID" value="ALUE_0000560101"/>
</dbReference>
<sequence>MNMHVSAFPCSTAASVCTTRAITEYIAEPELGELGSAPLLAEVAHAKEVVGDNSRPFTPKTLFRESAVLCARRGVNAAESAFKSKGKLDLTVVTIITIV</sequence>
<proteinExistence type="predicted"/>
<dbReference type="Proteomes" id="UP000036681">
    <property type="component" value="Unplaced"/>
</dbReference>
<reference evidence="2" key="1">
    <citation type="submission" date="2017-02" db="UniProtKB">
        <authorList>
            <consortium name="WormBaseParasite"/>
        </authorList>
    </citation>
    <scope>IDENTIFICATION</scope>
</reference>
<evidence type="ECO:0000313" key="1">
    <source>
        <dbReference type="Proteomes" id="UP000036681"/>
    </source>
</evidence>
<dbReference type="AlphaFoldDB" id="A0A0M3HSU3"/>
<protein>
    <submittedName>
        <fullName evidence="2">PK domain-containing protein</fullName>
    </submittedName>
</protein>
<accession>A0A0M3HSU3</accession>
<evidence type="ECO:0000313" key="2">
    <source>
        <dbReference type="WBParaSite" id="ALUE_0000560101-mRNA-1"/>
    </source>
</evidence>
<organism evidence="1 2">
    <name type="scientific">Ascaris lumbricoides</name>
    <name type="common">Giant roundworm</name>
    <dbReference type="NCBI Taxonomy" id="6252"/>
    <lineage>
        <taxon>Eukaryota</taxon>
        <taxon>Metazoa</taxon>
        <taxon>Ecdysozoa</taxon>
        <taxon>Nematoda</taxon>
        <taxon>Chromadorea</taxon>
        <taxon>Rhabditida</taxon>
        <taxon>Spirurina</taxon>
        <taxon>Ascaridomorpha</taxon>
        <taxon>Ascaridoidea</taxon>
        <taxon>Ascarididae</taxon>
        <taxon>Ascaris</taxon>
    </lineage>
</organism>
<name>A0A0M3HSU3_ASCLU</name>